<dbReference type="Proteomes" id="UP001172681">
    <property type="component" value="Unassembled WGS sequence"/>
</dbReference>
<sequence>MADPDIAIRNLLTAYGTTLESGNVEDAVSLYTEDGVFMAPGYSPMSGTEELRAAYTRVFSTIRLKINFDIAEIVRAGEDWAFARSTAEGRKEFLKLGGDEYHNNQELFILRKVNGKWKIARYAFSSMKPIVL</sequence>
<feature type="domain" description="SnoaL-like" evidence="1">
    <location>
        <begin position="14"/>
        <end position="117"/>
    </location>
</feature>
<accession>A0AA38Y3Q9</accession>
<dbReference type="InterPro" id="IPR032710">
    <property type="entry name" value="NTF2-like_dom_sf"/>
</dbReference>
<dbReference type="SUPFAM" id="SSF54427">
    <property type="entry name" value="NTF2-like"/>
    <property type="match status" value="1"/>
</dbReference>
<dbReference type="NCBIfam" id="TIGR02246">
    <property type="entry name" value="SgcJ/EcaC family oxidoreductase"/>
    <property type="match status" value="1"/>
</dbReference>
<dbReference type="Pfam" id="PF12680">
    <property type="entry name" value="SnoaL_2"/>
    <property type="match status" value="1"/>
</dbReference>
<dbReference type="CDD" id="cd00531">
    <property type="entry name" value="NTF2_like"/>
    <property type="match status" value="1"/>
</dbReference>
<protein>
    <recommendedName>
        <fullName evidence="1">SnoaL-like domain-containing protein</fullName>
    </recommendedName>
</protein>
<dbReference type="Gene3D" id="3.10.450.50">
    <property type="match status" value="1"/>
</dbReference>
<dbReference type="AlphaFoldDB" id="A0AA38Y3Q9"/>
<dbReference type="EMBL" id="JAPDRN010000039">
    <property type="protein sequence ID" value="KAJ9634272.1"/>
    <property type="molecule type" value="Genomic_DNA"/>
</dbReference>
<organism evidence="2 3">
    <name type="scientific">Knufia peltigerae</name>
    <dbReference type="NCBI Taxonomy" id="1002370"/>
    <lineage>
        <taxon>Eukaryota</taxon>
        <taxon>Fungi</taxon>
        <taxon>Dikarya</taxon>
        <taxon>Ascomycota</taxon>
        <taxon>Pezizomycotina</taxon>
        <taxon>Eurotiomycetes</taxon>
        <taxon>Chaetothyriomycetidae</taxon>
        <taxon>Chaetothyriales</taxon>
        <taxon>Trichomeriaceae</taxon>
        <taxon>Knufia</taxon>
    </lineage>
</organism>
<proteinExistence type="predicted"/>
<evidence type="ECO:0000259" key="1">
    <source>
        <dbReference type="Pfam" id="PF12680"/>
    </source>
</evidence>
<evidence type="ECO:0000313" key="3">
    <source>
        <dbReference type="Proteomes" id="UP001172681"/>
    </source>
</evidence>
<dbReference type="InterPro" id="IPR037401">
    <property type="entry name" value="SnoaL-like"/>
</dbReference>
<keyword evidence="3" id="KW-1185">Reference proteome</keyword>
<comment type="caution">
    <text evidence="2">The sequence shown here is derived from an EMBL/GenBank/DDBJ whole genome shotgun (WGS) entry which is preliminary data.</text>
</comment>
<dbReference type="InterPro" id="IPR011944">
    <property type="entry name" value="Steroid_delta5-4_isomerase"/>
</dbReference>
<reference evidence="2" key="1">
    <citation type="submission" date="2022-10" db="EMBL/GenBank/DDBJ databases">
        <title>Culturing micro-colonial fungi from biological soil crusts in the Mojave desert and describing Neophaeococcomyces mojavensis, and introducing the new genera and species Taxawa tesnikishii.</title>
        <authorList>
            <person name="Kurbessoian T."/>
            <person name="Stajich J.E."/>
        </authorList>
    </citation>
    <scope>NUCLEOTIDE SEQUENCE</scope>
    <source>
        <strain evidence="2">TK_35</strain>
    </source>
</reference>
<gene>
    <name evidence="2" type="ORF">H2204_006349</name>
</gene>
<evidence type="ECO:0000313" key="2">
    <source>
        <dbReference type="EMBL" id="KAJ9634272.1"/>
    </source>
</evidence>
<name>A0AA38Y3Q9_9EURO</name>